<protein>
    <submittedName>
        <fullName evidence="2">T9SS type A sorting domain-containing protein</fullName>
    </submittedName>
</protein>
<feature type="signal peptide" evidence="1">
    <location>
        <begin position="1"/>
        <end position="26"/>
    </location>
</feature>
<dbReference type="AlphaFoldDB" id="A0A6M5Y381"/>
<accession>A0A6M5Y381</accession>
<dbReference type="Proteomes" id="UP000502756">
    <property type="component" value="Chromosome"/>
</dbReference>
<evidence type="ECO:0000313" key="3">
    <source>
        <dbReference type="Proteomes" id="UP000502756"/>
    </source>
</evidence>
<evidence type="ECO:0000256" key="1">
    <source>
        <dbReference type="SAM" id="SignalP"/>
    </source>
</evidence>
<dbReference type="EMBL" id="CP053435">
    <property type="protein sequence ID" value="QJW88269.1"/>
    <property type="molecule type" value="Genomic_DNA"/>
</dbReference>
<sequence length="137" mass="15418">MKTFSKLVTSLLLLVLSISVCAPSNAQDEKNAQKSFAVAMFPAANACKLWMCLEKYKPEEKISVSLINQKGQVMFWEALPKKSGKQKGFRQQFDMSQLGDGNYTFRISNGTQTEQITFKLSTPTLEEQLPTRLISMN</sequence>
<reference evidence="2 3" key="1">
    <citation type="submission" date="2020-05" db="EMBL/GenBank/DDBJ databases">
        <title>Genome sequencing of Spirosoma sp. TS118.</title>
        <authorList>
            <person name="Lee J.-H."/>
            <person name="Jeong S."/>
            <person name="Zhao L."/>
            <person name="Jung J.-H."/>
            <person name="Kim M.-K."/>
            <person name="Lim S."/>
        </authorList>
    </citation>
    <scope>NUCLEOTIDE SEQUENCE [LARGE SCALE GENOMIC DNA]</scope>
    <source>
        <strain evidence="2 3">TS118</strain>
    </source>
</reference>
<proteinExistence type="predicted"/>
<keyword evidence="1" id="KW-0732">Signal</keyword>
<evidence type="ECO:0000313" key="2">
    <source>
        <dbReference type="EMBL" id="QJW88269.1"/>
    </source>
</evidence>
<dbReference type="RefSeq" id="WP_171738102.1">
    <property type="nucleotide sequence ID" value="NZ_CP053435.1"/>
</dbReference>
<organism evidence="2 3">
    <name type="scientific">Spirosoma taeanense</name>
    <dbReference type="NCBI Taxonomy" id="2735870"/>
    <lineage>
        <taxon>Bacteria</taxon>
        <taxon>Pseudomonadati</taxon>
        <taxon>Bacteroidota</taxon>
        <taxon>Cytophagia</taxon>
        <taxon>Cytophagales</taxon>
        <taxon>Cytophagaceae</taxon>
        <taxon>Spirosoma</taxon>
    </lineage>
</organism>
<name>A0A6M5Y381_9BACT</name>
<feature type="chain" id="PRO_5026751374" evidence="1">
    <location>
        <begin position="27"/>
        <end position="137"/>
    </location>
</feature>
<keyword evidence="3" id="KW-1185">Reference proteome</keyword>
<gene>
    <name evidence="2" type="ORF">HNV11_02190</name>
</gene>
<dbReference type="KEGG" id="stae:HNV11_02190"/>